<protein>
    <submittedName>
        <fullName evidence="1">Uncharacterized protein</fullName>
    </submittedName>
</protein>
<reference evidence="1" key="1">
    <citation type="journal article" date="2015" name="Nature">
        <title>Complex archaea that bridge the gap between prokaryotes and eukaryotes.</title>
        <authorList>
            <person name="Spang A."/>
            <person name="Saw J.H."/>
            <person name="Jorgensen S.L."/>
            <person name="Zaremba-Niedzwiedzka K."/>
            <person name="Martijn J."/>
            <person name="Lind A.E."/>
            <person name="van Eijk R."/>
            <person name="Schleper C."/>
            <person name="Guy L."/>
            <person name="Ettema T.J."/>
        </authorList>
    </citation>
    <scope>NUCLEOTIDE SEQUENCE</scope>
</reference>
<comment type="caution">
    <text evidence="1">The sequence shown here is derived from an EMBL/GenBank/DDBJ whole genome shotgun (WGS) entry which is preliminary data.</text>
</comment>
<evidence type="ECO:0000313" key="1">
    <source>
        <dbReference type="EMBL" id="KKL58595.1"/>
    </source>
</evidence>
<dbReference type="EMBL" id="LAZR01029766">
    <property type="protein sequence ID" value="KKL58595.1"/>
    <property type="molecule type" value="Genomic_DNA"/>
</dbReference>
<name>A0A0F9FMR9_9ZZZZ</name>
<sequence>MPFADFTDWDDCIRSAPAHVQDKEAYCGSIKHKVEDKLVKAVPRLVICIRRCAWRCCP</sequence>
<accession>A0A0F9FMR9</accession>
<proteinExistence type="predicted"/>
<gene>
    <name evidence="1" type="ORF">LCGC14_2223780</name>
</gene>
<dbReference type="AlphaFoldDB" id="A0A0F9FMR9"/>
<organism evidence="1">
    <name type="scientific">marine sediment metagenome</name>
    <dbReference type="NCBI Taxonomy" id="412755"/>
    <lineage>
        <taxon>unclassified sequences</taxon>
        <taxon>metagenomes</taxon>
        <taxon>ecological metagenomes</taxon>
    </lineage>
</organism>